<evidence type="ECO:0000256" key="1">
    <source>
        <dbReference type="ARBA" id="ARBA00009369"/>
    </source>
</evidence>
<evidence type="ECO:0000313" key="7">
    <source>
        <dbReference type="EMBL" id="OGL86890.1"/>
    </source>
</evidence>
<comment type="caution">
    <text evidence="7">The sequence shown here is derived from an EMBL/GenBank/DDBJ whole genome shotgun (WGS) entry which is preliminary data.</text>
</comment>
<gene>
    <name evidence="7" type="ORF">A3I40_04135</name>
</gene>
<feature type="domain" description="Rod shape-determining protein MreC beta-barrel core" evidence="6">
    <location>
        <begin position="117"/>
        <end position="262"/>
    </location>
</feature>
<dbReference type="Gene3D" id="2.40.10.340">
    <property type="entry name" value="Rod shape-determining protein MreC, domain 1"/>
    <property type="match status" value="1"/>
</dbReference>
<dbReference type="GO" id="GO:0005886">
    <property type="term" value="C:plasma membrane"/>
    <property type="evidence" value="ECO:0007669"/>
    <property type="project" value="TreeGrafter"/>
</dbReference>
<dbReference type="Proteomes" id="UP000178723">
    <property type="component" value="Unassembled WGS sequence"/>
</dbReference>
<dbReference type="EMBL" id="MGEP01000040">
    <property type="protein sequence ID" value="OGL86890.1"/>
    <property type="molecule type" value="Genomic_DNA"/>
</dbReference>
<evidence type="ECO:0000256" key="2">
    <source>
        <dbReference type="ARBA" id="ARBA00013855"/>
    </source>
</evidence>
<dbReference type="Pfam" id="PF04085">
    <property type="entry name" value="MreC"/>
    <property type="match status" value="1"/>
</dbReference>
<evidence type="ECO:0000256" key="4">
    <source>
        <dbReference type="ARBA" id="ARBA00032089"/>
    </source>
</evidence>
<protein>
    <recommendedName>
        <fullName evidence="2">Cell shape-determining protein MreC</fullName>
    </recommendedName>
    <alternativeName>
        <fullName evidence="4">Cell shape protein MreC</fullName>
    </alternativeName>
</protein>
<accession>A0A1F7V8S2</accession>
<comment type="similarity">
    <text evidence="1">Belongs to the MreC family.</text>
</comment>
<organism evidence="7 8">
    <name type="scientific">Candidatus Uhrbacteria bacterium RIFCSPLOWO2_02_FULL_48_12</name>
    <dbReference type="NCBI Taxonomy" id="1802407"/>
    <lineage>
        <taxon>Bacteria</taxon>
        <taxon>Candidatus Uhriibacteriota</taxon>
    </lineage>
</organism>
<name>A0A1F7V8S2_9BACT</name>
<sequence>MAKTNWRRLAVWSAFIALLLLIEFVPLLQRPLAPFMRASAYLEGGLYRVTNSARQRIERLIIGHDTSSRIVELESRLSLLTLHQARLVSLEEENQNLRRLLDFQESRGLSTIAARVIGKDPRAPAELRLAAGSRSGVRSGAAVISPNGALVGIVAEVGQETSVVRLLGHRLTQVPVRVLDKPQAFGLLESSGGLSLRLTQIPKNADIKPGDIIVTGFASEVVPANLTVGAILSVENDPQGLWQEATMAPLIEPAALDLVAIVIAL</sequence>
<feature type="coiled-coil region" evidence="5">
    <location>
        <begin position="80"/>
        <end position="107"/>
    </location>
</feature>
<dbReference type="PANTHER" id="PTHR34138:SF1">
    <property type="entry name" value="CELL SHAPE-DETERMINING PROTEIN MREC"/>
    <property type="match status" value="1"/>
</dbReference>
<dbReference type="PANTHER" id="PTHR34138">
    <property type="entry name" value="CELL SHAPE-DETERMINING PROTEIN MREC"/>
    <property type="match status" value="1"/>
</dbReference>
<dbReference type="STRING" id="1802407.A3I40_04135"/>
<dbReference type="PIRSF" id="PIRSF038471">
    <property type="entry name" value="MreC"/>
    <property type="match status" value="1"/>
</dbReference>
<dbReference type="AlphaFoldDB" id="A0A1F7V8S2"/>
<dbReference type="InterPro" id="IPR042175">
    <property type="entry name" value="Cell/Rod_MreC_2"/>
</dbReference>
<evidence type="ECO:0000259" key="6">
    <source>
        <dbReference type="Pfam" id="PF04085"/>
    </source>
</evidence>
<evidence type="ECO:0000313" key="8">
    <source>
        <dbReference type="Proteomes" id="UP000178723"/>
    </source>
</evidence>
<dbReference type="InterPro" id="IPR055342">
    <property type="entry name" value="MreC_beta-barrel_core"/>
</dbReference>
<evidence type="ECO:0000256" key="3">
    <source>
        <dbReference type="ARBA" id="ARBA00022960"/>
    </source>
</evidence>
<dbReference type="GO" id="GO:0008360">
    <property type="term" value="P:regulation of cell shape"/>
    <property type="evidence" value="ECO:0007669"/>
    <property type="project" value="UniProtKB-KW"/>
</dbReference>
<proteinExistence type="inferred from homology"/>
<keyword evidence="3" id="KW-0133">Cell shape</keyword>
<keyword evidence="5" id="KW-0175">Coiled coil</keyword>
<reference evidence="7 8" key="1">
    <citation type="journal article" date="2016" name="Nat. Commun.">
        <title>Thousands of microbial genomes shed light on interconnected biogeochemical processes in an aquifer system.</title>
        <authorList>
            <person name="Anantharaman K."/>
            <person name="Brown C.T."/>
            <person name="Hug L.A."/>
            <person name="Sharon I."/>
            <person name="Castelle C.J."/>
            <person name="Probst A.J."/>
            <person name="Thomas B.C."/>
            <person name="Singh A."/>
            <person name="Wilkins M.J."/>
            <person name="Karaoz U."/>
            <person name="Brodie E.L."/>
            <person name="Williams K.H."/>
            <person name="Hubbard S.S."/>
            <person name="Banfield J.F."/>
        </authorList>
    </citation>
    <scope>NUCLEOTIDE SEQUENCE [LARGE SCALE GENOMIC DNA]</scope>
</reference>
<dbReference type="InterPro" id="IPR042177">
    <property type="entry name" value="Cell/Rod_1"/>
</dbReference>
<evidence type="ECO:0000256" key="5">
    <source>
        <dbReference type="SAM" id="Coils"/>
    </source>
</evidence>
<dbReference type="Gene3D" id="2.40.10.350">
    <property type="entry name" value="Rod shape-determining protein MreC, domain 2"/>
    <property type="match status" value="1"/>
</dbReference>
<dbReference type="InterPro" id="IPR007221">
    <property type="entry name" value="MreC"/>
</dbReference>